<comment type="caution">
    <text evidence="1">The sequence shown here is derived from an EMBL/GenBank/DDBJ whole genome shotgun (WGS) entry which is preliminary data.</text>
</comment>
<dbReference type="RefSeq" id="WP_130963744.1">
    <property type="nucleotide sequence ID" value="NZ_SIRT01000004.1"/>
</dbReference>
<accession>A0A4Q9FGI6</accession>
<keyword evidence="1" id="KW-0176">Collagen</keyword>
<dbReference type="PROSITE" id="PS51257">
    <property type="entry name" value="PROKAR_LIPOPROTEIN"/>
    <property type="match status" value="1"/>
</dbReference>
<reference evidence="1 2" key="1">
    <citation type="submission" date="2019-02" db="EMBL/GenBank/DDBJ databases">
        <title>Hyunsoonleella sp., isolated from marine sediment.</title>
        <authorList>
            <person name="Liu B.-T."/>
        </authorList>
    </citation>
    <scope>NUCLEOTIDE SEQUENCE [LARGE SCALE GENOMIC DNA]</scope>
    <source>
        <strain evidence="1 2">T58</strain>
    </source>
</reference>
<keyword evidence="2" id="KW-1185">Reference proteome</keyword>
<sequence>MKRVLSFISVFALLLTSCTGPQGPPGFDGFDGIDGIDGQDGGLIVASAFEIEVNFNADNNFEFVEAYGFEVLPSDVTLVYIEWENDEGEPIWRLLTQTEYFDNGVLVYNYDFTQQDVRFFLDGTIDFNTLDDTWTQNQAFRVVVVPADNIDGLDTSNFDVIMNANAIKSFDIR</sequence>
<gene>
    <name evidence="1" type="ORF">EYD45_06540</name>
</gene>
<organism evidence="1 2">
    <name type="scientific">Hyunsoonleella flava</name>
    <dbReference type="NCBI Taxonomy" id="2527939"/>
    <lineage>
        <taxon>Bacteria</taxon>
        <taxon>Pseudomonadati</taxon>
        <taxon>Bacteroidota</taxon>
        <taxon>Flavobacteriia</taxon>
        <taxon>Flavobacteriales</taxon>
        <taxon>Flavobacteriaceae</taxon>
    </lineage>
</organism>
<name>A0A4Q9FGI6_9FLAO</name>
<dbReference type="EMBL" id="SIRT01000004">
    <property type="protein sequence ID" value="TBN04274.1"/>
    <property type="molecule type" value="Genomic_DNA"/>
</dbReference>
<protein>
    <submittedName>
        <fullName evidence="1">Collagen-like protein</fullName>
    </submittedName>
</protein>
<dbReference type="OrthoDB" id="1524444at2"/>
<evidence type="ECO:0000313" key="2">
    <source>
        <dbReference type="Proteomes" id="UP000291142"/>
    </source>
</evidence>
<dbReference type="Proteomes" id="UP000291142">
    <property type="component" value="Unassembled WGS sequence"/>
</dbReference>
<dbReference type="AlphaFoldDB" id="A0A4Q9FGI6"/>
<proteinExistence type="predicted"/>
<evidence type="ECO:0000313" key="1">
    <source>
        <dbReference type="EMBL" id="TBN04274.1"/>
    </source>
</evidence>